<sequence>MTTRIKPRSPALLVFLPDGSGALPPDGLDVHLDTYWHRRLADGDVIAVVNKPRANAKTSPARRGA</sequence>
<keyword evidence="2" id="KW-1185">Reference proteome</keyword>
<gene>
    <name evidence="1" type="ORF">GCM10007860_09120</name>
</gene>
<reference evidence="2" key="1">
    <citation type="journal article" date="2019" name="Int. J. Syst. Evol. Microbiol.">
        <title>The Global Catalogue of Microorganisms (GCM) 10K type strain sequencing project: providing services to taxonomists for standard genome sequencing and annotation.</title>
        <authorList>
            <consortium name="The Broad Institute Genomics Platform"/>
            <consortium name="The Broad Institute Genome Sequencing Center for Infectious Disease"/>
            <person name="Wu L."/>
            <person name="Ma J."/>
        </authorList>
    </citation>
    <scope>NUCLEOTIDE SEQUENCE [LARGE SCALE GENOMIC DNA]</scope>
    <source>
        <strain evidence="2">NBRC 104970</strain>
    </source>
</reference>
<accession>A0ABQ6BR14</accession>
<dbReference type="RefSeq" id="WP_018747010.1">
    <property type="nucleotide sequence ID" value="NZ_BSOZ01000008.1"/>
</dbReference>
<dbReference type="Pfam" id="PF10948">
    <property type="entry name" value="DUF2635"/>
    <property type="match status" value="1"/>
</dbReference>
<dbReference type="Proteomes" id="UP001156836">
    <property type="component" value="Unassembled WGS sequence"/>
</dbReference>
<protein>
    <recommendedName>
        <fullName evidence="3">DUF2635 domain-containing protein</fullName>
    </recommendedName>
</protein>
<name>A0ABQ6BR14_9NEIS</name>
<organism evidence="1 2">
    <name type="scientific">Chitiniphilus shinanonensis</name>
    <dbReference type="NCBI Taxonomy" id="553088"/>
    <lineage>
        <taxon>Bacteria</taxon>
        <taxon>Pseudomonadati</taxon>
        <taxon>Pseudomonadota</taxon>
        <taxon>Betaproteobacteria</taxon>
        <taxon>Neisseriales</taxon>
        <taxon>Chitinibacteraceae</taxon>
        <taxon>Chitiniphilus</taxon>
    </lineage>
</organism>
<comment type="caution">
    <text evidence="1">The sequence shown here is derived from an EMBL/GenBank/DDBJ whole genome shotgun (WGS) entry which is preliminary data.</text>
</comment>
<evidence type="ECO:0000313" key="2">
    <source>
        <dbReference type="Proteomes" id="UP001156836"/>
    </source>
</evidence>
<dbReference type="EMBL" id="BSOZ01000008">
    <property type="protein sequence ID" value="GLS03767.1"/>
    <property type="molecule type" value="Genomic_DNA"/>
</dbReference>
<evidence type="ECO:0008006" key="3">
    <source>
        <dbReference type="Google" id="ProtNLM"/>
    </source>
</evidence>
<dbReference type="InterPro" id="IPR024400">
    <property type="entry name" value="DUF2635"/>
</dbReference>
<proteinExistence type="predicted"/>
<evidence type="ECO:0000313" key="1">
    <source>
        <dbReference type="EMBL" id="GLS03767.1"/>
    </source>
</evidence>